<reference evidence="1 2" key="1">
    <citation type="submission" date="2024-10" db="EMBL/GenBank/DDBJ databases">
        <title>The Natural Products Discovery Center: Release of the First 8490 Sequenced Strains for Exploring Actinobacteria Biosynthetic Diversity.</title>
        <authorList>
            <person name="Kalkreuter E."/>
            <person name="Kautsar S.A."/>
            <person name="Yang D."/>
            <person name="Bader C.D."/>
            <person name="Teijaro C.N."/>
            <person name="Fluegel L."/>
            <person name="Davis C.M."/>
            <person name="Simpson J.R."/>
            <person name="Lauterbach L."/>
            <person name="Steele A.D."/>
            <person name="Gui C."/>
            <person name="Meng S."/>
            <person name="Li G."/>
            <person name="Viehrig K."/>
            <person name="Ye F."/>
            <person name="Su P."/>
            <person name="Kiefer A.F."/>
            <person name="Nichols A."/>
            <person name="Cepeda A.J."/>
            <person name="Yan W."/>
            <person name="Fan B."/>
            <person name="Jiang Y."/>
            <person name="Adhikari A."/>
            <person name="Zheng C.-J."/>
            <person name="Schuster L."/>
            <person name="Cowan T.M."/>
            <person name="Smanski M.J."/>
            <person name="Chevrette M.G."/>
            <person name="De Carvalho L.P.S."/>
            <person name="Shen B."/>
        </authorList>
    </citation>
    <scope>NUCLEOTIDE SEQUENCE [LARGE SCALE GENOMIC DNA]</scope>
    <source>
        <strain evidence="1 2">NPDC087220</strain>
    </source>
</reference>
<dbReference type="RefSeq" id="WP_402380370.1">
    <property type="nucleotide sequence ID" value="NZ_JBIUYY010000005.1"/>
</dbReference>
<keyword evidence="2" id="KW-1185">Reference proteome</keyword>
<dbReference type="Proteomes" id="UP001617351">
    <property type="component" value="Unassembled WGS sequence"/>
</dbReference>
<sequence length="192" mass="21429">MELESQISRLAGLGLPLAAGRTVDDLLHSLPRDLFERRPYSLLVSVLGAEVEREPWGRPFCDRAWSFDTECVHGPGAYVRIARELCRTAGRPEAFTDLRDHVDLGTGEAWIAYTVDGRRQRWTAEVCDDWADTMVAGYLMDGLERGAEDGRRFWTRDGGQTMSLYWLHPDDAHAVSALLAPAQPLVPALGHP</sequence>
<proteinExistence type="predicted"/>
<evidence type="ECO:0000313" key="2">
    <source>
        <dbReference type="Proteomes" id="UP001617351"/>
    </source>
</evidence>
<gene>
    <name evidence="1" type="ORF">ACIO7M_13110</name>
</gene>
<dbReference type="EMBL" id="JBIUYY010000005">
    <property type="protein sequence ID" value="MFJ2822038.1"/>
    <property type="molecule type" value="Genomic_DNA"/>
</dbReference>
<name>A0ABW8EFK5_STRT5</name>
<organism evidence="1 2">
    <name type="scientific">Streptomyces toxytricini</name>
    <name type="common">Actinomyces toxytricini</name>
    <dbReference type="NCBI Taxonomy" id="67369"/>
    <lineage>
        <taxon>Bacteria</taxon>
        <taxon>Bacillati</taxon>
        <taxon>Actinomycetota</taxon>
        <taxon>Actinomycetes</taxon>
        <taxon>Kitasatosporales</taxon>
        <taxon>Streptomycetaceae</taxon>
        <taxon>Streptomyces</taxon>
    </lineage>
</organism>
<protein>
    <submittedName>
        <fullName evidence="1">Uncharacterized protein</fullName>
    </submittedName>
</protein>
<accession>A0ABW8EFK5</accession>
<evidence type="ECO:0000313" key="1">
    <source>
        <dbReference type="EMBL" id="MFJ2822038.1"/>
    </source>
</evidence>
<comment type="caution">
    <text evidence="1">The sequence shown here is derived from an EMBL/GenBank/DDBJ whole genome shotgun (WGS) entry which is preliminary data.</text>
</comment>